<organism evidence="1">
    <name type="scientific">marine sediment metagenome</name>
    <dbReference type="NCBI Taxonomy" id="412755"/>
    <lineage>
        <taxon>unclassified sequences</taxon>
        <taxon>metagenomes</taxon>
        <taxon>ecological metagenomes</taxon>
    </lineage>
</organism>
<accession>A0A0F9KYK2</accession>
<dbReference type="EMBL" id="LAZR01013741">
    <property type="protein sequence ID" value="KKM20560.1"/>
    <property type="molecule type" value="Genomic_DNA"/>
</dbReference>
<comment type="caution">
    <text evidence="1">The sequence shown here is derived from an EMBL/GenBank/DDBJ whole genome shotgun (WGS) entry which is preliminary data.</text>
</comment>
<dbReference type="AlphaFoldDB" id="A0A0F9KYK2"/>
<gene>
    <name evidence="1" type="ORF">LCGC14_1644230</name>
</gene>
<proteinExistence type="predicted"/>
<sequence>MALKVDTTNLDVEEWQVQNQDNYTMQDVFYLFIFKTLRKAFLAAKTR</sequence>
<reference evidence="1" key="1">
    <citation type="journal article" date="2015" name="Nature">
        <title>Complex archaea that bridge the gap between prokaryotes and eukaryotes.</title>
        <authorList>
            <person name="Spang A."/>
            <person name="Saw J.H."/>
            <person name="Jorgensen S.L."/>
            <person name="Zaremba-Niedzwiedzka K."/>
            <person name="Martijn J."/>
            <person name="Lind A.E."/>
            <person name="van Eijk R."/>
            <person name="Schleper C."/>
            <person name="Guy L."/>
            <person name="Ettema T.J."/>
        </authorList>
    </citation>
    <scope>NUCLEOTIDE SEQUENCE</scope>
</reference>
<evidence type="ECO:0000313" key="1">
    <source>
        <dbReference type="EMBL" id="KKM20560.1"/>
    </source>
</evidence>
<protein>
    <submittedName>
        <fullName evidence="1">Uncharacterized protein</fullName>
    </submittedName>
</protein>
<name>A0A0F9KYK2_9ZZZZ</name>